<keyword evidence="5" id="KW-1185">Reference proteome</keyword>
<dbReference type="InterPro" id="IPR013022">
    <property type="entry name" value="Xyl_isomerase-like_TIM-brl"/>
</dbReference>
<sequence>MIGLSTYAYFWRGSDRVPEAMSLDDMLRDTARQGVRLFQICDYAPLADYSDEQLVALRGLADELGLTLELGTRGTGPTVLRTYLRLAVALRASLVRSMWTAGDDRPDAIETDRRLREVVPEYEEAQVTLALETYEQVTSTELVAVVRSIGSDRLGIVLDPANTVANLEHPADVTARCAPFVKNWHVKDFAFSRKDGWVGFALTSTPLGEGRLDYDGMLALLEPEARGINQVVEHWLPWQDDAETTTRLEAEWTTLTIDHLRKKNSND</sequence>
<dbReference type="Proteomes" id="UP000522688">
    <property type="component" value="Unassembled WGS sequence"/>
</dbReference>
<dbReference type="EMBL" id="BJUV01000053">
    <property type="protein sequence ID" value="GEK84710.1"/>
    <property type="molecule type" value="Genomic_DNA"/>
</dbReference>
<evidence type="ECO:0000313" key="5">
    <source>
        <dbReference type="Proteomes" id="UP000321154"/>
    </source>
</evidence>
<proteinExistence type="predicted"/>
<keyword evidence="4" id="KW-0413">Isomerase</keyword>
<dbReference type="Gene3D" id="3.20.20.150">
    <property type="entry name" value="Divalent-metal-dependent TIM barrel enzymes"/>
    <property type="match status" value="1"/>
</dbReference>
<dbReference type="RefSeq" id="WP_244289897.1">
    <property type="nucleotide sequence ID" value="NZ_BAAAHR010000005.1"/>
</dbReference>
<dbReference type="AlphaFoldDB" id="A0A7W3JFP2"/>
<dbReference type="Proteomes" id="UP000321154">
    <property type="component" value="Unassembled WGS sequence"/>
</dbReference>
<dbReference type="InterPro" id="IPR036237">
    <property type="entry name" value="Xyl_isomerase-like_sf"/>
</dbReference>
<reference evidence="4 6" key="2">
    <citation type="submission" date="2020-07" db="EMBL/GenBank/DDBJ databases">
        <title>Sequencing the genomes of 1000 actinobacteria strains.</title>
        <authorList>
            <person name="Klenk H.-P."/>
        </authorList>
    </citation>
    <scope>NUCLEOTIDE SEQUENCE [LARGE SCALE GENOMIC DNA]</scope>
    <source>
        <strain evidence="4 6">DSM 10309</strain>
    </source>
</reference>
<dbReference type="PANTHER" id="PTHR12110:SF52">
    <property type="entry name" value="XYLOSE ISOMERASE"/>
    <property type="match status" value="1"/>
</dbReference>
<evidence type="ECO:0000313" key="3">
    <source>
        <dbReference type="EMBL" id="GEK84710.1"/>
    </source>
</evidence>
<dbReference type="GO" id="GO:0016853">
    <property type="term" value="F:isomerase activity"/>
    <property type="evidence" value="ECO:0007669"/>
    <property type="project" value="UniProtKB-KW"/>
</dbReference>
<reference evidence="3 5" key="1">
    <citation type="submission" date="2019-07" db="EMBL/GenBank/DDBJ databases">
        <title>Whole genome shotgun sequence of Frigoribacterium faeni NBRC 103066.</title>
        <authorList>
            <person name="Hosoyama A."/>
            <person name="Uohara A."/>
            <person name="Ohji S."/>
            <person name="Ichikawa N."/>
        </authorList>
    </citation>
    <scope>NUCLEOTIDE SEQUENCE [LARGE SCALE GENOMIC DNA]</scope>
    <source>
        <strain evidence="3 5">NBRC 103066</strain>
    </source>
</reference>
<dbReference type="Pfam" id="PF01261">
    <property type="entry name" value="AP_endonuc_2"/>
    <property type="match status" value="1"/>
</dbReference>
<evidence type="ECO:0000313" key="4">
    <source>
        <dbReference type="EMBL" id="MBA8811970.1"/>
    </source>
</evidence>
<comment type="caution">
    <text evidence="4">The sequence shown here is derived from an EMBL/GenBank/DDBJ whole genome shotgun (WGS) entry which is preliminary data.</text>
</comment>
<keyword evidence="1" id="KW-0119">Carbohydrate metabolism</keyword>
<evidence type="ECO:0000259" key="2">
    <source>
        <dbReference type="Pfam" id="PF01261"/>
    </source>
</evidence>
<dbReference type="EMBL" id="JACGWW010000001">
    <property type="protein sequence ID" value="MBA8811970.1"/>
    <property type="molecule type" value="Genomic_DNA"/>
</dbReference>
<protein>
    <submittedName>
        <fullName evidence="3 4">Sugar phosphate isomerase</fullName>
    </submittedName>
</protein>
<dbReference type="InterPro" id="IPR050312">
    <property type="entry name" value="IolE/XylAMocC-like"/>
</dbReference>
<feature type="domain" description="Xylose isomerase-like TIM barrel" evidence="2">
    <location>
        <begin position="29"/>
        <end position="252"/>
    </location>
</feature>
<evidence type="ECO:0000256" key="1">
    <source>
        <dbReference type="ARBA" id="ARBA00023277"/>
    </source>
</evidence>
<evidence type="ECO:0000313" key="6">
    <source>
        <dbReference type="Proteomes" id="UP000522688"/>
    </source>
</evidence>
<dbReference type="SUPFAM" id="SSF51658">
    <property type="entry name" value="Xylose isomerase-like"/>
    <property type="match status" value="1"/>
</dbReference>
<dbReference type="PANTHER" id="PTHR12110">
    <property type="entry name" value="HYDROXYPYRUVATE ISOMERASE"/>
    <property type="match status" value="1"/>
</dbReference>
<organism evidence="4 6">
    <name type="scientific">Frigoribacterium faeni</name>
    <dbReference type="NCBI Taxonomy" id="145483"/>
    <lineage>
        <taxon>Bacteria</taxon>
        <taxon>Bacillati</taxon>
        <taxon>Actinomycetota</taxon>
        <taxon>Actinomycetes</taxon>
        <taxon>Micrococcales</taxon>
        <taxon>Microbacteriaceae</taxon>
        <taxon>Frigoribacterium</taxon>
    </lineage>
</organism>
<name>A0A7W3JFP2_9MICO</name>
<gene>
    <name evidence="4" type="ORF">FB463_000194</name>
    <name evidence="3" type="ORF">FFA01_30190</name>
</gene>
<accession>A0A7W3JFP2</accession>